<evidence type="ECO:0000256" key="2">
    <source>
        <dbReference type="ARBA" id="ARBA00022692"/>
    </source>
</evidence>
<evidence type="ECO:0000256" key="1">
    <source>
        <dbReference type="ARBA" id="ARBA00004141"/>
    </source>
</evidence>
<dbReference type="InterPro" id="IPR007016">
    <property type="entry name" value="O-antigen_ligase-rel_domated"/>
</dbReference>
<evidence type="ECO:0000256" key="5">
    <source>
        <dbReference type="SAM" id="Phobius"/>
    </source>
</evidence>
<dbReference type="OrthoDB" id="341931at2"/>
<dbReference type="AlphaFoldDB" id="A0A5F1YGJ8"/>
<dbReference type="InterPro" id="IPR051533">
    <property type="entry name" value="WaaL-like"/>
</dbReference>
<keyword evidence="7" id="KW-0436">Ligase</keyword>
<comment type="caution">
    <text evidence="7">The sequence shown here is derived from an EMBL/GenBank/DDBJ whole genome shotgun (WGS) entry which is preliminary data.</text>
</comment>
<feature type="transmembrane region" description="Helical" evidence="5">
    <location>
        <begin position="24"/>
        <end position="46"/>
    </location>
</feature>
<feature type="transmembrane region" description="Helical" evidence="5">
    <location>
        <begin position="309"/>
        <end position="326"/>
    </location>
</feature>
<feature type="transmembrane region" description="Helical" evidence="5">
    <location>
        <begin position="103"/>
        <end position="124"/>
    </location>
</feature>
<organism evidence="7 8">
    <name type="scientific">Leptospira gomenensis</name>
    <dbReference type="NCBI Taxonomy" id="2484974"/>
    <lineage>
        <taxon>Bacteria</taxon>
        <taxon>Pseudomonadati</taxon>
        <taxon>Spirochaetota</taxon>
        <taxon>Spirochaetia</taxon>
        <taxon>Leptospirales</taxon>
        <taxon>Leptospiraceae</taxon>
        <taxon>Leptospira</taxon>
    </lineage>
</organism>
<feature type="transmembrane region" description="Helical" evidence="5">
    <location>
        <begin position="144"/>
        <end position="167"/>
    </location>
</feature>
<proteinExistence type="predicted"/>
<name>A0A5F1YGJ8_9LEPT</name>
<feature type="transmembrane region" description="Helical" evidence="5">
    <location>
        <begin position="416"/>
        <end position="440"/>
    </location>
</feature>
<keyword evidence="3 5" id="KW-1133">Transmembrane helix</keyword>
<sequence length="670" mass="76999">MAFALLLILPLFDFYPWKFRIGFSVFFLLFAVLDFFSPIAATFLLAASGPFFGNHPGGRFLELQDCLWIFWSVRGTAEAFRSKLLGNLFFPGEWKTNPSPSPFLLFAFFGAGSLSLAVNPELIADWTYFRKSWFGFLHSTELEPFYPFKVLGTGLLFSFGFLSRTVWMRSIGKESRFTFWFGFGVSFGFLFSVVIGWSEYFFPTVKSLLDAYHIWLDGYKLTAPPHLILPFSDRILPNTAIQSLFWNRSWFAVYLVASFPFLFETLFSFFRTEGFRSFFSRPFVKSALLFSVLAGTGITFVWIGARGAFLAFAALVCGTSIHFVYSKIRIDPNLRKRISFLSAAAIVSVAILFPLFVLYVSKEADPERFVQFRTGFRIGIDKLLLGGGFESFGWFNECCADSNGRAAGYHTSHNQWIQVFSGTGLVGVLFFSFLWGFFLYERLQEGTRNGSVLRASFLFGSMFAVLVYSFFQEWFYLRSVYFLWIVCFLSFSGSGQAASDFSFFFSEKRSEFQKRFAEFGGVAPFFVSILFVLLLFCSVFFFPTNRYRYGIYQPPAAKDPSELWILEGNGSWPVFSGKKGIRADFEAFADADFFSAEWNRRKTVKTGLSRGEVWTDSFYADEFDKMNILKTECILREDEFFPDLSLFWKREISDPETRKFCVRIRISPGF</sequence>
<dbReference type="GO" id="GO:0016020">
    <property type="term" value="C:membrane"/>
    <property type="evidence" value="ECO:0007669"/>
    <property type="project" value="UniProtKB-SubCell"/>
</dbReference>
<dbReference type="PANTHER" id="PTHR37422">
    <property type="entry name" value="TEICHURONIC ACID BIOSYNTHESIS PROTEIN TUAE"/>
    <property type="match status" value="1"/>
</dbReference>
<dbReference type="EMBL" id="RQFA01000063">
    <property type="protein sequence ID" value="TGK31538.1"/>
    <property type="molecule type" value="Genomic_DNA"/>
</dbReference>
<accession>A0A5F1YGJ8</accession>
<gene>
    <name evidence="7" type="ORF">EHQ17_14115</name>
</gene>
<comment type="subcellular location">
    <subcellularLocation>
        <location evidence="1">Membrane</location>
        <topology evidence="1">Multi-pass membrane protein</topology>
    </subcellularLocation>
</comment>
<evidence type="ECO:0000313" key="8">
    <source>
        <dbReference type="Proteomes" id="UP000298277"/>
    </source>
</evidence>
<evidence type="ECO:0000259" key="6">
    <source>
        <dbReference type="Pfam" id="PF04932"/>
    </source>
</evidence>
<feature type="transmembrane region" description="Helical" evidence="5">
    <location>
        <begin position="516"/>
        <end position="542"/>
    </location>
</feature>
<keyword evidence="4 5" id="KW-0472">Membrane</keyword>
<feature type="transmembrane region" description="Helical" evidence="5">
    <location>
        <begin position="282"/>
        <end position="303"/>
    </location>
</feature>
<evidence type="ECO:0000256" key="3">
    <source>
        <dbReference type="ARBA" id="ARBA00022989"/>
    </source>
</evidence>
<evidence type="ECO:0000256" key="4">
    <source>
        <dbReference type="ARBA" id="ARBA00023136"/>
    </source>
</evidence>
<protein>
    <submittedName>
        <fullName evidence="7">O-antigen ligase domain-containing protein</fullName>
    </submittedName>
</protein>
<feature type="transmembrane region" description="Helical" evidence="5">
    <location>
        <begin position="338"/>
        <end position="360"/>
    </location>
</feature>
<reference evidence="7" key="1">
    <citation type="journal article" date="2019" name="PLoS Negl. Trop. Dis.">
        <title>Revisiting the worldwide diversity of Leptospira species in the environment.</title>
        <authorList>
            <person name="Vincent A.T."/>
            <person name="Schiettekatte O."/>
            <person name="Bourhy P."/>
            <person name="Veyrier F.J."/>
            <person name="Picardeau M."/>
        </authorList>
    </citation>
    <scope>NUCLEOTIDE SEQUENCE [LARGE SCALE GENOMIC DNA]</scope>
    <source>
        <strain evidence="7">201800299</strain>
    </source>
</reference>
<dbReference type="GO" id="GO:0016874">
    <property type="term" value="F:ligase activity"/>
    <property type="evidence" value="ECO:0007669"/>
    <property type="project" value="UniProtKB-KW"/>
</dbReference>
<feature type="transmembrane region" description="Helical" evidence="5">
    <location>
        <begin position="179"/>
        <end position="198"/>
    </location>
</feature>
<dbReference type="RefSeq" id="WP_135595649.1">
    <property type="nucleotide sequence ID" value="NZ_RQEZ01000039.1"/>
</dbReference>
<dbReference type="Pfam" id="PF04932">
    <property type="entry name" value="Wzy_C"/>
    <property type="match status" value="1"/>
</dbReference>
<keyword evidence="2 5" id="KW-0812">Transmembrane</keyword>
<keyword evidence="8" id="KW-1185">Reference proteome</keyword>
<evidence type="ECO:0000313" key="7">
    <source>
        <dbReference type="EMBL" id="TGK31538.1"/>
    </source>
</evidence>
<feature type="domain" description="O-antigen ligase-related" evidence="6">
    <location>
        <begin position="295"/>
        <end position="431"/>
    </location>
</feature>
<dbReference type="PANTHER" id="PTHR37422:SF13">
    <property type="entry name" value="LIPOPOLYSACCHARIDE BIOSYNTHESIS PROTEIN PA4999-RELATED"/>
    <property type="match status" value="1"/>
</dbReference>
<feature type="transmembrane region" description="Helical" evidence="5">
    <location>
        <begin position="452"/>
        <end position="471"/>
    </location>
</feature>
<dbReference type="Proteomes" id="UP000298277">
    <property type="component" value="Unassembled WGS sequence"/>
</dbReference>
<feature type="transmembrane region" description="Helical" evidence="5">
    <location>
        <begin position="251"/>
        <end position="270"/>
    </location>
</feature>